<name>A0ABV2N7F8_9HYPH</name>
<sequence>MWDKRPDFDEQHDDRQFDGPAPALPLEFSRVSSSRGGVLTLVIDPVHDTSCPAADAIGKRRNLDDAIADLRCREGTIMRHSRETCRSLK</sequence>
<comment type="caution">
    <text evidence="2">The sequence shown here is derived from an EMBL/GenBank/DDBJ whole genome shotgun (WGS) entry which is preliminary data.</text>
</comment>
<protein>
    <submittedName>
        <fullName evidence="2">Uncharacterized protein</fullName>
    </submittedName>
</protein>
<evidence type="ECO:0000313" key="3">
    <source>
        <dbReference type="Proteomes" id="UP001549076"/>
    </source>
</evidence>
<reference evidence="2 3" key="1">
    <citation type="submission" date="2024-06" db="EMBL/GenBank/DDBJ databases">
        <title>Genomic Encyclopedia of Type Strains, Phase IV (KMG-IV): sequencing the most valuable type-strain genomes for metagenomic binning, comparative biology and taxonomic classification.</title>
        <authorList>
            <person name="Goeker M."/>
        </authorList>
    </citation>
    <scope>NUCLEOTIDE SEQUENCE [LARGE SCALE GENOMIC DNA]</scope>
    <source>
        <strain evidence="2 3">DSM 27865</strain>
    </source>
</reference>
<gene>
    <name evidence="2" type="ORF">ABID37_004990</name>
</gene>
<feature type="region of interest" description="Disordered" evidence="1">
    <location>
        <begin position="1"/>
        <end position="26"/>
    </location>
</feature>
<keyword evidence="3" id="KW-1185">Reference proteome</keyword>
<evidence type="ECO:0000313" key="2">
    <source>
        <dbReference type="EMBL" id="MET3794750.1"/>
    </source>
</evidence>
<organism evidence="2 3">
    <name type="scientific">Aquamicrobium terrae</name>
    <dbReference type="NCBI Taxonomy" id="1324945"/>
    <lineage>
        <taxon>Bacteria</taxon>
        <taxon>Pseudomonadati</taxon>
        <taxon>Pseudomonadota</taxon>
        <taxon>Alphaproteobacteria</taxon>
        <taxon>Hyphomicrobiales</taxon>
        <taxon>Phyllobacteriaceae</taxon>
        <taxon>Aquamicrobium</taxon>
    </lineage>
</organism>
<dbReference type="RefSeq" id="WP_354199661.1">
    <property type="nucleotide sequence ID" value="NZ_JBEPML010000028.1"/>
</dbReference>
<proteinExistence type="predicted"/>
<accession>A0ABV2N7F8</accession>
<feature type="compositionally biased region" description="Basic and acidic residues" evidence="1">
    <location>
        <begin position="1"/>
        <end position="17"/>
    </location>
</feature>
<dbReference type="Proteomes" id="UP001549076">
    <property type="component" value="Unassembled WGS sequence"/>
</dbReference>
<evidence type="ECO:0000256" key="1">
    <source>
        <dbReference type="SAM" id="MobiDB-lite"/>
    </source>
</evidence>
<dbReference type="EMBL" id="JBEPML010000028">
    <property type="protein sequence ID" value="MET3794750.1"/>
    <property type="molecule type" value="Genomic_DNA"/>
</dbReference>